<evidence type="ECO:0000259" key="2">
    <source>
        <dbReference type="Pfam" id="PF08308"/>
    </source>
</evidence>
<name>A0AB73NGR4_YERKR</name>
<proteinExistence type="predicted"/>
<evidence type="ECO:0000313" key="3">
    <source>
        <dbReference type="EMBL" id="OVZ78407.1"/>
    </source>
</evidence>
<organism evidence="3 4">
    <name type="scientific">Yersinia kristensenii</name>
    <dbReference type="NCBI Taxonomy" id="28152"/>
    <lineage>
        <taxon>Bacteria</taxon>
        <taxon>Pseudomonadati</taxon>
        <taxon>Pseudomonadota</taxon>
        <taxon>Gammaproteobacteria</taxon>
        <taxon>Enterobacterales</taxon>
        <taxon>Yersiniaceae</taxon>
        <taxon>Yersinia</taxon>
    </lineage>
</organism>
<gene>
    <name evidence="3" type="ORF">CBW52_18850</name>
</gene>
<dbReference type="Pfam" id="PF08308">
    <property type="entry name" value="PEGA"/>
    <property type="match status" value="1"/>
</dbReference>
<feature type="signal peptide" evidence="1">
    <location>
        <begin position="1"/>
        <end position="30"/>
    </location>
</feature>
<keyword evidence="1" id="KW-0732">Signal</keyword>
<comment type="caution">
    <text evidence="3">The sequence shown here is derived from an EMBL/GenBank/DDBJ whole genome shotgun (WGS) entry which is preliminary data.</text>
</comment>
<dbReference type="Proteomes" id="UP000195840">
    <property type="component" value="Unassembled WGS sequence"/>
</dbReference>
<feature type="domain" description="PEGA" evidence="2">
    <location>
        <begin position="44"/>
        <end position="87"/>
    </location>
</feature>
<evidence type="ECO:0000256" key="1">
    <source>
        <dbReference type="SAM" id="SignalP"/>
    </source>
</evidence>
<accession>A0AB73NGR4</accession>
<dbReference type="AlphaFoldDB" id="A0AB73NGR4"/>
<sequence>MHKKGKIMKFINKSIAKALLVTACFSFVLATTGCATVLTEKSVAVTIHSNPEGANVFRSGELLGQTPLTVEATPRSSVFSITKEGYEGEVLMLETGVNRATHGNAAVFPLFPITDAVDSVTGNYQKIEQTTATVTLKKK</sequence>
<reference evidence="3 4" key="1">
    <citation type="submission" date="2017-05" db="EMBL/GenBank/DDBJ databases">
        <title>Whole genome sequencing of Yersinia kristensenii.</title>
        <authorList>
            <person name="Campioni F."/>
        </authorList>
    </citation>
    <scope>NUCLEOTIDE SEQUENCE [LARGE SCALE GENOMIC DNA]</scope>
    <source>
        <strain evidence="3 4">CFSAN060538</strain>
    </source>
</reference>
<protein>
    <recommendedName>
        <fullName evidence="2">PEGA domain-containing protein</fullName>
    </recommendedName>
</protein>
<evidence type="ECO:0000313" key="4">
    <source>
        <dbReference type="Proteomes" id="UP000195840"/>
    </source>
</evidence>
<keyword evidence="4" id="KW-1185">Reference proteome</keyword>
<feature type="chain" id="PRO_5044493148" description="PEGA domain-containing protein" evidence="1">
    <location>
        <begin position="31"/>
        <end position="139"/>
    </location>
</feature>
<dbReference type="InterPro" id="IPR013229">
    <property type="entry name" value="PEGA"/>
</dbReference>
<dbReference type="PROSITE" id="PS51257">
    <property type="entry name" value="PROKAR_LIPOPROTEIN"/>
    <property type="match status" value="1"/>
</dbReference>
<dbReference type="EMBL" id="NHOG01000024">
    <property type="protein sequence ID" value="OVZ78407.1"/>
    <property type="molecule type" value="Genomic_DNA"/>
</dbReference>